<dbReference type="AlphaFoldDB" id="A0M4D1"/>
<reference evidence="1 2" key="1">
    <citation type="journal article" date="2006" name="Environ. Microbiol.">
        <title>Whole genome analysis of the marine Bacteroidetes'Gramella forsetii' reveals adaptations to degradation of polymeric organic matter.</title>
        <authorList>
            <person name="Bauer M."/>
            <person name="Kube M."/>
            <person name="Teeling H."/>
            <person name="Richter M."/>
            <person name="Lombardot T."/>
            <person name="Allers E."/>
            <person name="Wuerdemann C.A."/>
            <person name="Quast C."/>
            <person name="Kuhl H."/>
            <person name="Knaust F."/>
            <person name="Woebken D."/>
            <person name="Bischof K."/>
            <person name="Mussmann M."/>
            <person name="Choudhuri J.V."/>
            <person name="Meyer F."/>
            <person name="Reinhardt R."/>
            <person name="Amann R.I."/>
            <person name="Gloeckner F.O."/>
        </authorList>
    </citation>
    <scope>NUCLEOTIDE SEQUENCE [LARGE SCALE GENOMIC DNA]</scope>
    <source>
        <strain evidence="1 2">KT0803</strain>
    </source>
</reference>
<sequence>MKISANFSFIEFQLLLTKLSRNVQITYKTYTFQI</sequence>
<proteinExistence type="predicted"/>
<accession>A0M4D1</accession>
<dbReference type="EMBL" id="CU207366">
    <property type="protein sequence ID" value="CAL67476.1"/>
    <property type="molecule type" value="Genomic_DNA"/>
</dbReference>
<evidence type="ECO:0000313" key="2">
    <source>
        <dbReference type="Proteomes" id="UP000000755"/>
    </source>
</evidence>
<gene>
    <name evidence="1" type="ordered locus">GFO_2520</name>
</gene>
<dbReference type="KEGG" id="gfo:GFO_2520"/>
<dbReference type="STRING" id="411154.GFO_2520"/>
<dbReference type="HOGENOM" id="CLU_3374012_0_0_10"/>
<name>A0M4D1_CHRFK</name>
<dbReference type="Proteomes" id="UP000000755">
    <property type="component" value="Chromosome"/>
</dbReference>
<protein>
    <submittedName>
        <fullName evidence="1">Uncharacterized protein</fullName>
    </submittedName>
</protein>
<evidence type="ECO:0000313" key="1">
    <source>
        <dbReference type="EMBL" id="CAL67476.1"/>
    </source>
</evidence>
<organism evidence="1 2">
    <name type="scientific">Christiangramia forsetii (strain DSM 17595 / CGMCC 1.15422 / KT0803)</name>
    <name type="common">Gramella forsetii</name>
    <dbReference type="NCBI Taxonomy" id="411154"/>
    <lineage>
        <taxon>Bacteria</taxon>
        <taxon>Pseudomonadati</taxon>
        <taxon>Bacteroidota</taxon>
        <taxon>Flavobacteriia</taxon>
        <taxon>Flavobacteriales</taxon>
        <taxon>Flavobacteriaceae</taxon>
        <taxon>Christiangramia</taxon>
    </lineage>
</organism>